<keyword evidence="2" id="KW-0378">Hydrolase</keyword>
<reference evidence="2 3" key="1">
    <citation type="journal article" date="2017" name="Int. J. Syst. Evol. Microbiol.">
        <title>Bacillus notoginsengisoli sp. nov., a novel bacterium isolated from the rhizosphere of Panax notoginseng.</title>
        <authorList>
            <person name="Zhang M.Y."/>
            <person name="Cheng J."/>
            <person name="Cai Y."/>
            <person name="Zhang T.Y."/>
            <person name="Wu Y.Y."/>
            <person name="Manikprabhu D."/>
            <person name="Li W.J."/>
            <person name="Zhang Y.X."/>
        </authorList>
    </citation>
    <scope>NUCLEOTIDE SEQUENCE [LARGE SCALE GENOMIC DNA]</scope>
    <source>
        <strain evidence="2 3">JCM 30743</strain>
    </source>
</reference>
<dbReference type="EMBL" id="QWEG01000001">
    <property type="protein sequence ID" value="RHW43383.1"/>
    <property type="molecule type" value="Genomic_DNA"/>
</dbReference>
<organism evidence="2 3">
    <name type="scientific">Neobacillus notoginsengisoli</name>
    <dbReference type="NCBI Taxonomy" id="1578198"/>
    <lineage>
        <taxon>Bacteria</taxon>
        <taxon>Bacillati</taxon>
        <taxon>Bacillota</taxon>
        <taxon>Bacilli</taxon>
        <taxon>Bacillales</taxon>
        <taxon>Bacillaceae</taxon>
        <taxon>Neobacillus</taxon>
    </lineage>
</organism>
<dbReference type="OrthoDB" id="9809549at2"/>
<evidence type="ECO:0000259" key="1">
    <source>
        <dbReference type="Pfam" id="PF12146"/>
    </source>
</evidence>
<feature type="domain" description="Serine aminopeptidase S33" evidence="1">
    <location>
        <begin position="52"/>
        <end position="271"/>
    </location>
</feature>
<evidence type="ECO:0000313" key="3">
    <source>
        <dbReference type="Proteomes" id="UP000284416"/>
    </source>
</evidence>
<dbReference type="InterPro" id="IPR022742">
    <property type="entry name" value="Hydrolase_4"/>
</dbReference>
<dbReference type="SUPFAM" id="SSF53474">
    <property type="entry name" value="alpha/beta-Hydrolases"/>
    <property type="match status" value="1"/>
</dbReference>
<dbReference type="Proteomes" id="UP000284416">
    <property type="component" value="Unassembled WGS sequence"/>
</dbReference>
<dbReference type="PANTHER" id="PTHR43265:SF1">
    <property type="entry name" value="ESTERASE ESTD"/>
    <property type="match status" value="1"/>
</dbReference>
<comment type="caution">
    <text evidence="2">The sequence shown here is derived from an EMBL/GenBank/DDBJ whole genome shotgun (WGS) entry which is preliminary data.</text>
</comment>
<proteinExistence type="predicted"/>
<keyword evidence="3" id="KW-1185">Reference proteome</keyword>
<protein>
    <submittedName>
        <fullName evidence="2">Alpha/beta hydrolase</fullName>
    </submittedName>
</protein>
<dbReference type="InterPro" id="IPR029058">
    <property type="entry name" value="AB_hydrolase_fold"/>
</dbReference>
<gene>
    <name evidence="2" type="ORF">D1B31_01600</name>
</gene>
<dbReference type="RefSeq" id="WP_118918992.1">
    <property type="nucleotide sequence ID" value="NZ_QWEG01000001.1"/>
</dbReference>
<name>A0A417YZR1_9BACI</name>
<dbReference type="Gene3D" id="3.40.50.1820">
    <property type="entry name" value="alpha/beta hydrolase"/>
    <property type="match status" value="1"/>
</dbReference>
<evidence type="ECO:0000313" key="2">
    <source>
        <dbReference type="EMBL" id="RHW43383.1"/>
    </source>
</evidence>
<accession>A0A417YZR1</accession>
<dbReference type="AlphaFoldDB" id="A0A417YZR1"/>
<dbReference type="PANTHER" id="PTHR43265">
    <property type="entry name" value="ESTERASE ESTD"/>
    <property type="match status" value="1"/>
</dbReference>
<sequence length="327" mass="36123">MEKEVKFGEKDPIYGRLALPAGEGGHPAILLIAGSGPLDRDGNTPKGKIETNLYKEMAGFFTSIGFVTLRYDKRGTGKRDGDWLAAGMWDLVEDARSAVEYLQSHPSVDRERVIVAAHSEGTIIATALGASTKLGGVIFLSGGVDNLSEALGKQRKLGSKELLEKPVLGKLLKLLNVEEKSEKSAAKMMEKFKQSKEDIVKIQLFFKQNAKWYREHDAFNTREALKSMNCPVLALIGDKDVLADKEVLSELPSLVQGKAEIAIINDMEHGLRIQLEELSLLKSGKRFKEILKRPLHPEALATLEAWLSENFLGQTTKEKSQIEPIIS</sequence>
<dbReference type="InterPro" id="IPR053145">
    <property type="entry name" value="AB_hydrolase_Est10"/>
</dbReference>
<dbReference type="GO" id="GO:0052689">
    <property type="term" value="F:carboxylic ester hydrolase activity"/>
    <property type="evidence" value="ECO:0007669"/>
    <property type="project" value="TreeGrafter"/>
</dbReference>
<dbReference type="Pfam" id="PF12146">
    <property type="entry name" value="Hydrolase_4"/>
    <property type="match status" value="1"/>
</dbReference>